<evidence type="ECO:0000313" key="1">
    <source>
        <dbReference type="EMBL" id="OTP71418.1"/>
    </source>
</evidence>
<reference evidence="1 2" key="1">
    <citation type="submission" date="2017-03" db="EMBL/GenBank/DDBJ databases">
        <title>Genome analysis of strain PAMC 26577.</title>
        <authorList>
            <person name="Oh H.-M."/>
            <person name="Yang J.-A."/>
        </authorList>
    </citation>
    <scope>NUCLEOTIDE SEQUENCE [LARGE SCALE GENOMIC DNA]</scope>
    <source>
        <strain evidence="1 2">PAMC 26577</strain>
    </source>
</reference>
<sequence>MLLTEEARLSLFYQVNHCYLHFYDPFKYAVNHAAHMPGIVRP</sequence>
<evidence type="ECO:0000313" key="2">
    <source>
        <dbReference type="Proteomes" id="UP000195221"/>
    </source>
</evidence>
<dbReference type="Proteomes" id="UP000195221">
    <property type="component" value="Unassembled WGS sequence"/>
</dbReference>
<proteinExistence type="predicted"/>
<gene>
    <name evidence="1" type="ORF">PAMC26577_23495</name>
</gene>
<organism evidence="1 2">
    <name type="scientific">Caballeronia sordidicola</name>
    <name type="common">Burkholderia sordidicola</name>
    <dbReference type="NCBI Taxonomy" id="196367"/>
    <lineage>
        <taxon>Bacteria</taxon>
        <taxon>Pseudomonadati</taxon>
        <taxon>Pseudomonadota</taxon>
        <taxon>Betaproteobacteria</taxon>
        <taxon>Burkholderiales</taxon>
        <taxon>Burkholderiaceae</taxon>
        <taxon>Caballeronia</taxon>
    </lineage>
</organism>
<protein>
    <submittedName>
        <fullName evidence="1">Uncharacterized protein</fullName>
    </submittedName>
</protein>
<dbReference type="AlphaFoldDB" id="A0A242MJD1"/>
<dbReference type="EMBL" id="NBTZ01000101">
    <property type="protein sequence ID" value="OTP71418.1"/>
    <property type="molecule type" value="Genomic_DNA"/>
</dbReference>
<comment type="caution">
    <text evidence="1">The sequence shown here is derived from an EMBL/GenBank/DDBJ whole genome shotgun (WGS) entry which is preliminary data.</text>
</comment>
<accession>A0A242MJD1</accession>
<name>A0A242MJD1_CABSO</name>